<comment type="caution">
    <text evidence="4">The sequence shown here is derived from an EMBL/GenBank/DDBJ whole genome shotgun (WGS) entry which is preliminary data.</text>
</comment>
<keyword evidence="2" id="KW-1015">Disulfide bond</keyword>
<sequence length="184" mass="20941">MNGGCCGWSVSIRVKACPGNYYVYEFVTTGDPCYNYTALDQPWRSTTVGSWSNCDSNFNWNGWYRLLYYGMNIRMPESCTTYDRCSTSITFWLNGSHPQISDGIISRQACGSWTRGCCEFYVSIQVKACPGNYYVYEFINPNFCNAAYCAGTQLYLGWALKRLRGKVVYKPHLHSQLRAAEAAK</sequence>
<reference evidence="4 5" key="1">
    <citation type="submission" date="2021-07" db="EMBL/GenBank/DDBJ databases">
        <authorList>
            <person name="Imarazene B."/>
            <person name="Zahm M."/>
            <person name="Klopp C."/>
            <person name="Cabau C."/>
            <person name="Beille S."/>
            <person name="Jouanno E."/>
            <person name="Castinel A."/>
            <person name="Lluch J."/>
            <person name="Gil L."/>
            <person name="Kuchtly C."/>
            <person name="Lopez Roques C."/>
            <person name="Donnadieu C."/>
            <person name="Parrinello H."/>
            <person name="Journot L."/>
            <person name="Du K."/>
            <person name="Schartl M."/>
            <person name="Retaux S."/>
            <person name="Guiguen Y."/>
        </authorList>
    </citation>
    <scope>NUCLEOTIDE SEQUENCE [LARGE SCALE GENOMIC DNA]</scope>
    <source>
        <strain evidence="4">Pach_M1</strain>
        <tissue evidence="4">Testis</tissue>
    </source>
</reference>
<protein>
    <recommendedName>
        <fullName evidence="3">UMOD/GP2/OIT3-like D8C domain-containing protein</fullName>
    </recommendedName>
</protein>
<name>A0A8T2L0C6_ASTMX</name>
<dbReference type="EMBL" id="JAICCE010000021">
    <property type="protein sequence ID" value="KAG9262756.1"/>
    <property type="molecule type" value="Genomic_DNA"/>
</dbReference>
<evidence type="ECO:0000256" key="1">
    <source>
        <dbReference type="ARBA" id="ARBA00022729"/>
    </source>
</evidence>
<evidence type="ECO:0000313" key="4">
    <source>
        <dbReference type="EMBL" id="KAG9262756.1"/>
    </source>
</evidence>
<feature type="domain" description="UMOD/GP2/OIT3-like D8C" evidence="3">
    <location>
        <begin position="64"/>
        <end position="150"/>
    </location>
</feature>
<evidence type="ECO:0000256" key="2">
    <source>
        <dbReference type="ARBA" id="ARBA00023157"/>
    </source>
</evidence>
<evidence type="ECO:0000313" key="5">
    <source>
        <dbReference type="Proteomes" id="UP000752171"/>
    </source>
</evidence>
<dbReference type="AlphaFoldDB" id="A0A8T2L0C6"/>
<accession>A0A8T2L0C6</accession>
<gene>
    <name evidence="4" type="ORF">AMEX_G24597</name>
</gene>
<organism evidence="4 5">
    <name type="scientific">Astyanax mexicanus</name>
    <name type="common">Blind cave fish</name>
    <name type="synonym">Astyanax fasciatus mexicanus</name>
    <dbReference type="NCBI Taxonomy" id="7994"/>
    <lineage>
        <taxon>Eukaryota</taxon>
        <taxon>Metazoa</taxon>
        <taxon>Chordata</taxon>
        <taxon>Craniata</taxon>
        <taxon>Vertebrata</taxon>
        <taxon>Euteleostomi</taxon>
        <taxon>Actinopterygii</taxon>
        <taxon>Neopterygii</taxon>
        <taxon>Teleostei</taxon>
        <taxon>Ostariophysi</taxon>
        <taxon>Characiformes</taxon>
        <taxon>Characoidei</taxon>
        <taxon>Acestrorhamphidae</taxon>
        <taxon>Acestrorhamphinae</taxon>
        <taxon>Astyanax</taxon>
    </lineage>
</organism>
<dbReference type="Pfam" id="PF23283">
    <property type="entry name" value="D8C_UMOD"/>
    <property type="match status" value="1"/>
</dbReference>
<evidence type="ECO:0000259" key="3">
    <source>
        <dbReference type="Pfam" id="PF23283"/>
    </source>
</evidence>
<keyword evidence="1" id="KW-0732">Signal</keyword>
<dbReference type="InterPro" id="IPR057774">
    <property type="entry name" value="D8C_UMOD/GP2/OIT3-like"/>
</dbReference>
<proteinExistence type="predicted"/>
<dbReference type="Proteomes" id="UP000752171">
    <property type="component" value="Unassembled WGS sequence"/>
</dbReference>